<reference evidence="1 2" key="1">
    <citation type="submission" date="2017-06" db="EMBL/GenBank/DDBJ databases">
        <authorList>
            <person name="Kim H.J."/>
            <person name="Triplett B.A."/>
        </authorList>
    </citation>
    <scope>NUCLEOTIDE SEQUENCE [LARGE SCALE GENOMIC DNA]</scope>
    <source>
        <strain evidence="1 2">DSM 43151</strain>
    </source>
</reference>
<dbReference type="EMBL" id="FZNR01000002">
    <property type="protein sequence ID" value="SNR49025.1"/>
    <property type="molecule type" value="Genomic_DNA"/>
</dbReference>
<organism evidence="1 2">
    <name type="scientific">Actinoplanes regularis</name>
    <dbReference type="NCBI Taxonomy" id="52697"/>
    <lineage>
        <taxon>Bacteria</taxon>
        <taxon>Bacillati</taxon>
        <taxon>Actinomycetota</taxon>
        <taxon>Actinomycetes</taxon>
        <taxon>Micromonosporales</taxon>
        <taxon>Micromonosporaceae</taxon>
        <taxon>Actinoplanes</taxon>
    </lineage>
</organism>
<dbReference type="Proteomes" id="UP000198415">
    <property type="component" value="Unassembled WGS sequence"/>
</dbReference>
<protein>
    <submittedName>
        <fullName evidence="1">Uncharacterized protein</fullName>
    </submittedName>
</protein>
<evidence type="ECO:0000313" key="1">
    <source>
        <dbReference type="EMBL" id="SNR49025.1"/>
    </source>
</evidence>
<dbReference type="RefSeq" id="WP_239138128.1">
    <property type="nucleotide sequence ID" value="NZ_BOMU01000017.1"/>
</dbReference>
<gene>
    <name evidence="1" type="ORF">SAMN06264365_102824</name>
</gene>
<accession>A0A238WR66</accession>
<keyword evidence="2" id="KW-1185">Reference proteome</keyword>
<name>A0A238WR66_9ACTN</name>
<sequence length="226" mass="25101">MTDPLTALIAGLPPAGPPPSTVRELRQVLISYEASRPRSMQRELGPSELGTPCQQQIGRKLAGAPRKPIDAPTWAPFQGTAVHASMEDVVAHWNKQLGRERWLAEDRLVVTPSAPNTGGRPDYPSVAGSGDAFDQDHDMVVDWKHVGKTALEKLDRALRMGKPTAEQVSPEYRTQGHLYGLGHKAKGRPVRYVRLVLLARDYDYDKSREWTEPYDEEIALAAIGRY</sequence>
<proteinExistence type="predicted"/>
<dbReference type="AlphaFoldDB" id="A0A238WR66"/>
<evidence type="ECO:0000313" key="2">
    <source>
        <dbReference type="Proteomes" id="UP000198415"/>
    </source>
</evidence>